<dbReference type="InterPro" id="IPR014710">
    <property type="entry name" value="RmlC-like_jellyroll"/>
</dbReference>
<dbReference type="InterPro" id="IPR051610">
    <property type="entry name" value="GPI/OXD"/>
</dbReference>
<dbReference type="GO" id="GO:0046872">
    <property type="term" value="F:metal ion binding"/>
    <property type="evidence" value="ECO:0007669"/>
    <property type="project" value="UniProtKB-KW"/>
</dbReference>
<organism evidence="3 4">
    <name type="scientific">Campylobacter massiliensis</name>
    <dbReference type="NCBI Taxonomy" id="2762557"/>
    <lineage>
        <taxon>Bacteria</taxon>
        <taxon>Pseudomonadati</taxon>
        <taxon>Campylobacterota</taxon>
        <taxon>Epsilonproteobacteria</taxon>
        <taxon>Campylobacterales</taxon>
        <taxon>Campylobacteraceae</taxon>
        <taxon>Campylobacter</taxon>
    </lineage>
</organism>
<proteinExistence type="predicted"/>
<evidence type="ECO:0000313" key="3">
    <source>
        <dbReference type="EMBL" id="MBC2882247.1"/>
    </source>
</evidence>
<dbReference type="Gene3D" id="2.60.120.10">
    <property type="entry name" value="Jelly Rolls"/>
    <property type="match status" value="1"/>
</dbReference>
<dbReference type="PANTHER" id="PTHR35848">
    <property type="entry name" value="OXALATE-BINDING PROTEIN"/>
    <property type="match status" value="1"/>
</dbReference>
<dbReference type="InterPro" id="IPR011051">
    <property type="entry name" value="RmlC_Cupin_sf"/>
</dbReference>
<name>A0A842J399_9BACT</name>
<reference evidence="3 4" key="1">
    <citation type="submission" date="2020-08" db="EMBL/GenBank/DDBJ databases">
        <title>Complete genome and description of Campylobacter massiliensis Marseille-Q3452 sp. nov.</title>
        <authorList>
            <person name="Antezack A."/>
        </authorList>
    </citation>
    <scope>NUCLEOTIDE SEQUENCE [LARGE SCALE GENOMIC DNA]</scope>
    <source>
        <strain evidence="3 4">Marseille-Q3452</strain>
    </source>
</reference>
<dbReference type="RefSeq" id="WP_185897905.1">
    <property type="nucleotide sequence ID" value="NZ_JACLZK010000001.1"/>
</dbReference>
<gene>
    <name evidence="3" type="ORF">H7R39_03015</name>
</gene>
<dbReference type="SUPFAM" id="SSF51182">
    <property type="entry name" value="RmlC-like cupins"/>
    <property type="match status" value="1"/>
</dbReference>
<dbReference type="InterPro" id="IPR013096">
    <property type="entry name" value="Cupin_2"/>
</dbReference>
<evidence type="ECO:0000256" key="1">
    <source>
        <dbReference type="ARBA" id="ARBA00022723"/>
    </source>
</evidence>
<evidence type="ECO:0000313" key="4">
    <source>
        <dbReference type="Proteomes" id="UP000552683"/>
    </source>
</evidence>
<evidence type="ECO:0000259" key="2">
    <source>
        <dbReference type="Pfam" id="PF07883"/>
    </source>
</evidence>
<accession>A0A842J399</accession>
<dbReference type="Proteomes" id="UP000552683">
    <property type="component" value="Unassembled WGS sequence"/>
</dbReference>
<comment type="caution">
    <text evidence="3">The sequence shown here is derived from an EMBL/GenBank/DDBJ whole genome shotgun (WGS) entry which is preliminary data.</text>
</comment>
<dbReference type="AlphaFoldDB" id="A0A842J399"/>
<keyword evidence="1" id="KW-0479">Metal-binding</keyword>
<dbReference type="PANTHER" id="PTHR35848:SF6">
    <property type="entry name" value="CUPIN TYPE-2 DOMAIN-CONTAINING PROTEIN"/>
    <property type="match status" value="1"/>
</dbReference>
<dbReference type="Pfam" id="PF07883">
    <property type="entry name" value="Cupin_2"/>
    <property type="match status" value="1"/>
</dbReference>
<feature type="domain" description="Cupin type-2" evidence="2">
    <location>
        <begin position="40"/>
        <end position="97"/>
    </location>
</feature>
<protein>
    <submittedName>
        <fullName evidence="3">Cupin domain-containing protein</fullName>
    </submittedName>
</protein>
<sequence>MSNYKIVSTKNEPRVELKEALGLSGCELSINELPANVSVPFVHSHKQNEELYLVLKGGGTLFIDGEERAVKEGDAIRIDPAGKRCFKAGAQGMKFICIQTKRGSLEQYTNGDGVINDDVKPSWL</sequence>
<dbReference type="EMBL" id="JACLZK010000001">
    <property type="protein sequence ID" value="MBC2882247.1"/>
    <property type="molecule type" value="Genomic_DNA"/>
</dbReference>
<keyword evidence="4" id="KW-1185">Reference proteome</keyword>
<dbReference type="CDD" id="cd06985">
    <property type="entry name" value="cupin_BF4112"/>
    <property type="match status" value="1"/>
</dbReference>